<protein>
    <submittedName>
        <fullName evidence="1">Uncharacterized protein</fullName>
    </submittedName>
</protein>
<dbReference type="EMBL" id="JARBHB010000013">
    <property type="protein sequence ID" value="KAJ8870271.1"/>
    <property type="molecule type" value="Genomic_DNA"/>
</dbReference>
<sequence>MLARGYVTQLSVASLLCSSFSWRRAPWAPPKAFTRDFVLSYLASGTSGLTADRYLSSVRSSPGTGSFGRVPSCEHERRTHAVNVPTPQLNETLHRKLHRNNYEKCHENVQQIAKYSVQPTIQAVMQACIKLSKESSIVAYALMTNSPRTKPNRSRIFACGNRADRCRSGISRFLRPFIPVLAAFSPRFTLIGSQDVDVKSRPNLFIHSLIYLVAKICRLYRDHRIGSGTSLCRRTCKGKHSRSHRIYIAANIAVARNCYNSRRTAVYTSMRYAQSEHPRSTMKGPRLCSDLPFPPPLRSGAAPYSSRFTLIGSQDPDDKSLPNNFTHSTVKLWDTRLTSITAIVHAVRGLSAMRFRPCETKAVCVFLPDEKPFARMTVHKREGLICWFNTDDEMVDALPASLTSLLSRVLSEPRARQHSPSGVFSSWDP</sequence>
<proteinExistence type="predicted"/>
<evidence type="ECO:0000313" key="2">
    <source>
        <dbReference type="Proteomes" id="UP001159363"/>
    </source>
</evidence>
<keyword evidence="2" id="KW-1185">Reference proteome</keyword>
<accession>A0ABQ9GG35</accession>
<reference evidence="1 2" key="1">
    <citation type="submission" date="2023-02" db="EMBL/GenBank/DDBJ databases">
        <title>LHISI_Scaffold_Assembly.</title>
        <authorList>
            <person name="Stuart O.P."/>
            <person name="Cleave R."/>
            <person name="Magrath M.J.L."/>
            <person name="Mikheyev A.S."/>
        </authorList>
    </citation>
    <scope>NUCLEOTIDE SEQUENCE [LARGE SCALE GENOMIC DNA]</scope>
    <source>
        <strain evidence="1">Daus_M_001</strain>
        <tissue evidence="1">Leg muscle</tissue>
    </source>
</reference>
<dbReference type="Proteomes" id="UP001159363">
    <property type="component" value="Chromosome 12"/>
</dbReference>
<name>A0ABQ9GG35_9NEOP</name>
<gene>
    <name evidence="1" type="ORF">PR048_029292</name>
</gene>
<organism evidence="1 2">
    <name type="scientific">Dryococelus australis</name>
    <dbReference type="NCBI Taxonomy" id="614101"/>
    <lineage>
        <taxon>Eukaryota</taxon>
        <taxon>Metazoa</taxon>
        <taxon>Ecdysozoa</taxon>
        <taxon>Arthropoda</taxon>
        <taxon>Hexapoda</taxon>
        <taxon>Insecta</taxon>
        <taxon>Pterygota</taxon>
        <taxon>Neoptera</taxon>
        <taxon>Polyneoptera</taxon>
        <taxon>Phasmatodea</taxon>
        <taxon>Verophasmatodea</taxon>
        <taxon>Anareolatae</taxon>
        <taxon>Phasmatidae</taxon>
        <taxon>Eurycanthinae</taxon>
        <taxon>Dryococelus</taxon>
    </lineage>
</organism>
<evidence type="ECO:0000313" key="1">
    <source>
        <dbReference type="EMBL" id="KAJ8870271.1"/>
    </source>
</evidence>
<comment type="caution">
    <text evidence="1">The sequence shown here is derived from an EMBL/GenBank/DDBJ whole genome shotgun (WGS) entry which is preliminary data.</text>
</comment>